<evidence type="ECO:0000313" key="10">
    <source>
        <dbReference type="Proteomes" id="UP000594262"/>
    </source>
</evidence>
<reference evidence="9" key="1">
    <citation type="submission" date="2021-01" db="UniProtKB">
        <authorList>
            <consortium name="EnsemblMetazoa"/>
        </authorList>
    </citation>
    <scope>IDENTIFICATION</scope>
</reference>
<keyword evidence="6" id="KW-0175">Coiled coil</keyword>
<dbReference type="Pfam" id="PF00288">
    <property type="entry name" value="GHMP_kinases_N"/>
    <property type="match status" value="1"/>
</dbReference>
<dbReference type="InterPro" id="IPR006204">
    <property type="entry name" value="GHMP_kinase_N_dom"/>
</dbReference>
<accession>A0A7M5WXA4</accession>
<evidence type="ECO:0008006" key="11">
    <source>
        <dbReference type="Google" id="ProtNLM"/>
    </source>
</evidence>
<dbReference type="InterPro" id="IPR052203">
    <property type="entry name" value="GHMP_Kinase-Related"/>
</dbReference>
<dbReference type="AlphaFoldDB" id="A0A7M5WXA4"/>
<name>A0A7M5WXA4_9CNID</name>
<evidence type="ECO:0000259" key="8">
    <source>
        <dbReference type="Pfam" id="PF08544"/>
    </source>
</evidence>
<organism evidence="9 10">
    <name type="scientific">Clytia hemisphaerica</name>
    <dbReference type="NCBI Taxonomy" id="252671"/>
    <lineage>
        <taxon>Eukaryota</taxon>
        <taxon>Metazoa</taxon>
        <taxon>Cnidaria</taxon>
        <taxon>Hydrozoa</taxon>
        <taxon>Hydroidolina</taxon>
        <taxon>Leptothecata</taxon>
        <taxon>Obeliida</taxon>
        <taxon>Clytiidae</taxon>
        <taxon>Clytia</taxon>
    </lineage>
</organism>
<dbReference type="Pfam" id="PF08544">
    <property type="entry name" value="GHMP_kinases_C"/>
    <property type="match status" value="1"/>
</dbReference>
<dbReference type="PANTHER" id="PTHR32463">
    <property type="entry name" value="L-FUCOSE KINASE"/>
    <property type="match status" value="1"/>
</dbReference>
<evidence type="ECO:0000256" key="3">
    <source>
        <dbReference type="ARBA" id="ARBA00022777"/>
    </source>
</evidence>
<dbReference type="SUPFAM" id="SSF54211">
    <property type="entry name" value="Ribosomal protein S5 domain 2-like"/>
    <property type="match status" value="1"/>
</dbReference>
<dbReference type="PANTHER" id="PTHR32463:SF0">
    <property type="entry name" value="L-FUCOSE KINASE"/>
    <property type="match status" value="1"/>
</dbReference>
<dbReference type="Proteomes" id="UP000594262">
    <property type="component" value="Unplaced"/>
</dbReference>
<dbReference type="SUPFAM" id="SSF55060">
    <property type="entry name" value="GHMP Kinase, C-terminal domain"/>
    <property type="match status" value="1"/>
</dbReference>
<evidence type="ECO:0000313" key="9">
    <source>
        <dbReference type="EnsemblMetazoa" id="CLYHEMP014608.1"/>
    </source>
</evidence>
<evidence type="ECO:0000259" key="7">
    <source>
        <dbReference type="Pfam" id="PF00288"/>
    </source>
</evidence>
<evidence type="ECO:0000256" key="6">
    <source>
        <dbReference type="SAM" id="Coils"/>
    </source>
</evidence>
<dbReference type="OrthoDB" id="271303at2759"/>
<evidence type="ECO:0000256" key="1">
    <source>
        <dbReference type="ARBA" id="ARBA00022679"/>
    </source>
</evidence>
<keyword evidence="4" id="KW-0067">ATP-binding</keyword>
<dbReference type="InterPro" id="IPR036554">
    <property type="entry name" value="GHMP_kinase_C_sf"/>
</dbReference>
<dbReference type="GO" id="GO:0042352">
    <property type="term" value="P:GDP-L-fucose salvage"/>
    <property type="evidence" value="ECO:0007669"/>
    <property type="project" value="TreeGrafter"/>
</dbReference>
<keyword evidence="2" id="KW-0547">Nucleotide-binding</keyword>
<dbReference type="GO" id="GO:0005524">
    <property type="term" value="F:ATP binding"/>
    <property type="evidence" value="ECO:0007669"/>
    <property type="project" value="UniProtKB-KW"/>
</dbReference>
<dbReference type="EnsemblMetazoa" id="CLYHEMT014608.1">
    <property type="protein sequence ID" value="CLYHEMP014608.1"/>
    <property type="gene ID" value="CLYHEMG014608"/>
</dbReference>
<proteinExistence type="inferred from homology"/>
<dbReference type="GO" id="GO:0050201">
    <property type="term" value="F:fucokinase activity"/>
    <property type="evidence" value="ECO:0007669"/>
    <property type="project" value="TreeGrafter"/>
</dbReference>
<feature type="coiled-coil region" evidence="6">
    <location>
        <begin position="271"/>
        <end position="298"/>
    </location>
</feature>
<evidence type="ECO:0000256" key="4">
    <source>
        <dbReference type="ARBA" id="ARBA00022840"/>
    </source>
</evidence>
<evidence type="ECO:0000256" key="5">
    <source>
        <dbReference type="ARBA" id="ARBA00038121"/>
    </source>
</evidence>
<dbReference type="InterPro" id="IPR013750">
    <property type="entry name" value="GHMP_kinase_C_dom"/>
</dbReference>
<feature type="domain" description="GHMP kinase N-terminal" evidence="7">
    <location>
        <begin position="132"/>
        <end position="202"/>
    </location>
</feature>
<dbReference type="PRINTS" id="PR00959">
    <property type="entry name" value="MEVGALKINASE"/>
</dbReference>
<sequence length="395" mass="43207">CSLCCYSKCIHKHLFHFPHNKIMIYLGRLDWSGGWSDTPPISFDQGGKVVTFALSLNNKKPIGCRVKRIPEFKIVLVLGLENPMVIECKEFEDFADYSSPNSPGALLKAAFFCTNILPLDYGNGNISLSEYLANTHHSGFVLQSWSDLPKGSGLGTSSILAGCILSALWKVVGLEHEVTSVLHAVLDLEQMLTTGGGWQDQVGGLCPGIKVATSKNQLPLQVETSSVKTPEGFIEKLEKHLVVVFTGKTRLARNMLQDVLRNWNARSPAIVKTARSLIENANETIQALEEGNLELIGKCLNDCWSNKKKMAHGCEPLVCRQIMDKIKPYVLGISLAGAGGGGFMCMITKQENAASIIKEQIESLKIPGKPTVHAATIDRQGLVVTIDSLSNEERF</sequence>
<feature type="domain" description="GHMP kinase C-terminal" evidence="8">
    <location>
        <begin position="285"/>
        <end position="361"/>
    </location>
</feature>
<dbReference type="InterPro" id="IPR020568">
    <property type="entry name" value="Ribosomal_Su5_D2-typ_SF"/>
</dbReference>
<comment type="similarity">
    <text evidence="5">Belongs to the GHMP kinase family.</text>
</comment>
<keyword evidence="1" id="KW-0808">Transferase</keyword>
<protein>
    <recommendedName>
        <fullName evidence="11">Fucokinase</fullName>
    </recommendedName>
</protein>
<evidence type="ECO:0000256" key="2">
    <source>
        <dbReference type="ARBA" id="ARBA00022741"/>
    </source>
</evidence>
<keyword evidence="10" id="KW-1185">Reference proteome</keyword>
<keyword evidence="3" id="KW-0418">Kinase</keyword>
<dbReference type="Gene3D" id="3.30.230.120">
    <property type="match status" value="1"/>
</dbReference>